<dbReference type="PROSITE" id="PS50297">
    <property type="entry name" value="ANK_REP_REGION"/>
    <property type="match status" value="3"/>
</dbReference>
<reference evidence="5" key="1">
    <citation type="submission" date="2019-08" db="EMBL/GenBank/DDBJ databases">
        <title>The improved chromosome-level genome for the pearl oyster Pinctada fucata martensii using PacBio sequencing and Hi-C.</title>
        <authorList>
            <person name="Zheng Z."/>
        </authorList>
    </citation>
    <scope>NUCLEOTIDE SEQUENCE</scope>
    <source>
        <strain evidence="5">ZZ-2019</strain>
        <tissue evidence="5">Adductor muscle</tissue>
    </source>
</reference>
<evidence type="ECO:0000313" key="5">
    <source>
        <dbReference type="EMBL" id="KAK3097985.1"/>
    </source>
</evidence>
<evidence type="ECO:0000256" key="1">
    <source>
        <dbReference type="ARBA" id="ARBA00022737"/>
    </source>
</evidence>
<keyword evidence="6" id="KW-1185">Reference proteome</keyword>
<dbReference type="InterPro" id="IPR036770">
    <property type="entry name" value="Ankyrin_rpt-contain_sf"/>
</dbReference>
<dbReference type="SMART" id="SM00248">
    <property type="entry name" value="ANK"/>
    <property type="match status" value="9"/>
</dbReference>
<name>A0AA88Y3Y7_PINIB</name>
<feature type="repeat" description="ANK" evidence="3">
    <location>
        <begin position="366"/>
        <end position="398"/>
    </location>
</feature>
<keyword evidence="1" id="KW-0677">Repeat</keyword>
<dbReference type="Pfam" id="PF12796">
    <property type="entry name" value="Ank_2"/>
    <property type="match status" value="2"/>
</dbReference>
<dbReference type="InterPro" id="IPR046903">
    <property type="entry name" value="Mab-21-like_nuc_Trfase"/>
</dbReference>
<evidence type="ECO:0000256" key="3">
    <source>
        <dbReference type="PROSITE-ProRule" id="PRU00023"/>
    </source>
</evidence>
<accession>A0AA88Y3Y7</accession>
<keyword evidence="2 3" id="KW-0040">ANK repeat</keyword>
<sequence>MASYEDIVEELYQPTGNGPLHRAVLLKDEQTAKKYGHLINDVNFKGETPLHLAVKRNEENPVKRILMEFRPNVNARNKWHQTPLHYAVNSGKNENLNVLLNTEGIDIDAKDLNGYTPLLCLVDAHEEASPDWASGFRSLLEAGANRNSKTTYGYGILHLAAAKRNNTNFLSTILDLIPDVDLLSLTTMDENFLHIYMFQFAEVYEIAQEFIEKSLKKEDARALLNQRDAFGNTPFSLVMEDRNFDSNFISTLLSFGADATTTDFLGNTILHRLVCSAASPIIPEIICLVRAGAPTKKTNFFGQSPAALAYEMDVIEFFIREHVDFNQTDAWKRSAFTTIADQKPRPEVIKTLITKGGADVHIRDRYGSTPLHLAAYNDFDYQVDILLSHGADKGAKDEMNDLPWETADRHLCLNSYRRLRQEENESVLYRRVNTMDILGQRRSSVTASEIQKVGFSHISIGFPEDPRSFYENMLKQSLIEPRSEEERIVSTVRKFVGNVCDLVGEYDSRFKVKLIPTGSTAEGTKVGKLDEFDFFLGMEELLNSFDIIKTPGVQRTPYACLKMKPDVCGDLFAQFTTSEGFFVAYQFLQHLYKYIKKALGSNKPWKYTDLSNRCENKIHVIDGKPVFNFVIYWTGSKFKHIKISVDLVPDVYMPGWWPSDILSAKIRLLNQDIRDAGCFLIFQSHENDFHNFRFLEDSLMKLGFPDDKDGKLRRRSKLRVSVAPAEIALMKSLPEAFLRGYAMAKLVKGEHICPEIIVDVMPWDSLSLRRDFEKKKMLPAKPWHIIKSYMLKNCTFRAADQMTHDAMLDADPYDIAKYIFKILLQSCKSKSLVPYLLPYTNVLELPRGTSSYDTEMLPFKRELCAQLGVSILG</sequence>
<feature type="repeat" description="ANK" evidence="3">
    <location>
        <begin position="45"/>
        <end position="78"/>
    </location>
</feature>
<dbReference type="EMBL" id="VSWD01000007">
    <property type="protein sequence ID" value="KAK3097985.1"/>
    <property type="molecule type" value="Genomic_DNA"/>
</dbReference>
<dbReference type="SUPFAM" id="SSF48403">
    <property type="entry name" value="Ankyrin repeat"/>
    <property type="match status" value="1"/>
</dbReference>
<comment type="caution">
    <text evidence="5">The sequence shown here is derived from an EMBL/GenBank/DDBJ whole genome shotgun (WGS) entry which is preliminary data.</text>
</comment>
<protein>
    <recommendedName>
        <fullName evidence="4">Mab-21-like nucleotidyltransferase domain-containing protein</fullName>
    </recommendedName>
</protein>
<evidence type="ECO:0000256" key="2">
    <source>
        <dbReference type="ARBA" id="ARBA00023043"/>
    </source>
</evidence>
<organism evidence="5 6">
    <name type="scientific">Pinctada imbricata</name>
    <name type="common">Atlantic pearl-oyster</name>
    <name type="synonym">Pinctada martensii</name>
    <dbReference type="NCBI Taxonomy" id="66713"/>
    <lineage>
        <taxon>Eukaryota</taxon>
        <taxon>Metazoa</taxon>
        <taxon>Spiralia</taxon>
        <taxon>Lophotrochozoa</taxon>
        <taxon>Mollusca</taxon>
        <taxon>Bivalvia</taxon>
        <taxon>Autobranchia</taxon>
        <taxon>Pteriomorphia</taxon>
        <taxon>Pterioida</taxon>
        <taxon>Pterioidea</taxon>
        <taxon>Pteriidae</taxon>
        <taxon>Pinctada</taxon>
    </lineage>
</organism>
<evidence type="ECO:0000313" key="6">
    <source>
        <dbReference type="Proteomes" id="UP001186944"/>
    </source>
</evidence>
<proteinExistence type="predicted"/>
<dbReference type="Gene3D" id="3.30.460.90">
    <property type="match status" value="1"/>
</dbReference>
<dbReference type="Pfam" id="PF03281">
    <property type="entry name" value="Mab-21"/>
    <property type="match status" value="1"/>
</dbReference>
<dbReference type="InterPro" id="IPR002110">
    <property type="entry name" value="Ankyrin_rpt"/>
</dbReference>
<gene>
    <name evidence="5" type="ORF">FSP39_015068</name>
</gene>
<dbReference type="PANTHER" id="PTHR24198">
    <property type="entry name" value="ANKYRIN REPEAT AND PROTEIN KINASE DOMAIN-CONTAINING PROTEIN"/>
    <property type="match status" value="1"/>
</dbReference>
<dbReference type="Gene3D" id="1.25.40.20">
    <property type="entry name" value="Ankyrin repeat-containing domain"/>
    <property type="match status" value="2"/>
</dbReference>
<dbReference type="AlphaFoldDB" id="A0AA88Y3Y7"/>
<feature type="domain" description="Mab-21-like nucleotidyltransferase" evidence="4">
    <location>
        <begin position="521"/>
        <end position="660"/>
    </location>
</feature>
<evidence type="ECO:0000259" key="4">
    <source>
        <dbReference type="Pfam" id="PF03281"/>
    </source>
</evidence>
<dbReference type="Proteomes" id="UP001186944">
    <property type="component" value="Unassembled WGS sequence"/>
</dbReference>
<dbReference type="PANTHER" id="PTHR24198:SF165">
    <property type="entry name" value="ANKYRIN REPEAT-CONTAINING PROTEIN-RELATED"/>
    <property type="match status" value="1"/>
</dbReference>
<feature type="repeat" description="ANK" evidence="3">
    <location>
        <begin position="79"/>
        <end position="112"/>
    </location>
</feature>
<dbReference type="PROSITE" id="PS50088">
    <property type="entry name" value="ANK_REPEAT"/>
    <property type="match status" value="3"/>
</dbReference>